<dbReference type="eggNOG" id="COG0438">
    <property type="taxonomic scope" value="Bacteria"/>
</dbReference>
<dbReference type="AlphaFoldDB" id="Q319S6"/>
<dbReference type="Proteomes" id="UP000002715">
    <property type="component" value="Chromosome"/>
</dbReference>
<sequence length="463" mass="54923">MIEFINMNFNLSNKKTILIIGFPWPYSYGGHRTTKLCRELSKNYNVICLSRPLFRYLDKLSLEPFKIYQTKGPTTIYDPIRFTFSILSKLIKKKKNKLFIDSGLVNQINENNNFHPLIKLFIRFSLKIKFYFENFIAIPDDHWPWIISARPLTKHLCQRYNPFLIISSYPVSSHLIAAEIKKSNPEIKWIAEFPDLWSQNHIYPYMKLRQNIDKILEKKVLKKSDKIITCQPGWAKVLENLHDPKIEYIPHCTDLEMHNEKRKKITKNKIFIIRYLGTLYKQQIPYLRLFMNSFEQFIENIEANKIEEIKVSVEFIGTSSSDLENLIKRNKYSSYFKVLPKVSYEESLNLMHSAKLLFLPLYVHNNKLVNWFSSKIIEYIGSKNQCLIIGEQCEDFKLLINNYPLLNTEEKCLETLLKSYNNYSETENELSIGKKIDIEQFSIKTMSKRFLNLKTNLLEESQR</sequence>
<evidence type="ECO:0000313" key="1">
    <source>
        <dbReference type="EMBL" id="ABB50369.1"/>
    </source>
</evidence>
<evidence type="ECO:0008006" key="3">
    <source>
        <dbReference type="Google" id="ProtNLM"/>
    </source>
</evidence>
<reference evidence="2" key="1">
    <citation type="submission" date="2005-07" db="EMBL/GenBank/DDBJ databases">
        <title>Complete sequence of Prochlorococcus marinus str. MIT 9312.</title>
        <authorList>
            <consortium name="US DOE Joint Genome Institute"/>
            <person name="Copeland A."/>
            <person name="Lucas S."/>
            <person name="Lapidus A."/>
            <person name="Barry K."/>
            <person name="Detter J.C."/>
            <person name="Glavina T."/>
            <person name="Hammon N."/>
            <person name="Israni S."/>
            <person name="Pitluck S."/>
            <person name="Thiel J."/>
            <person name="Schmutz J."/>
            <person name="Larimer F."/>
            <person name="Land M."/>
            <person name="Kyrpides N."/>
            <person name="Lykidis A."/>
            <person name="Richardson P."/>
        </authorList>
    </citation>
    <scope>NUCLEOTIDE SEQUENCE [LARGE SCALE GENOMIC DNA]</scope>
    <source>
        <strain evidence="2">MIT 9312</strain>
    </source>
</reference>
<dbReference type="Gene3D" id="3.40.50.2000">
    <property type="entry name" value="Glycogen Phosphorylase B"/>
    <property type="match status" value="2"/>
</dbReference>
<dbReference type="SUPFAM" id="SSF53756">
    <property type="entry name" value="UDP-Glycosyltransferase/glycogen phosphorylase"/>
    <property type="match status" value="1"/>
</dbReference>
<organism evidence="1 2">
    <name type="scientific">Prochlorococcus marinus (strain MIT 9312)</name>
    <dbReference type="NCBI Taxonomy" id="74546"/>
    <lineage>
        <taxon>Bacteria</taxon>
        <taxon>Bacillati</taxon>
        <taxon>Cyanobacteriota</taxon>
        <taxon>Cyanophyceae</taxon>
        <taxon>Synechococcales</taxon>
        <taxon>Prochlorococcaceae</taxon>
        <taxon>Prochlorococcus</taxon>
    </lineage>
</organism>
<accession>Q319S6</accession>
<name>Q319S6_PROM9</name>
<proteinExistence type="predicted"/>
<evidence type="ECO:0000313" key="2">
    <source>
        <dbReference type="Proteomes" id="UP000002715"/>
    </source>
</evidence>
<dbReference type="KEGG" id="pmi:PMT9312_1310"/>
<protein>
    <recommendedName>
        <fullName evidence="3">Glycosyltransferase</fullName>
    </recommendedName>
</protein>
<dbReference type="HOGENOM" id="CLU_032377_1_0_3"/>
<gene>
    <name evidence="1" type="ordered locus">PMT9312_1310</name>
</gene>
<dbReference type="STRING" id="74546.PMT9312_1310"/>
<dbReference type="EMBL" id="CP000111">
    <property type="protein sequence ID" value="ABB50369.1"/>
    <property type="molecule type" value="Genomic_DNA"/>
</dbReference>